<organism evidence="5 6">
    <name type="scientific">Claviceps pazoutovae</name>
    <dbReference type="NCBI Taxonomy" id="1649127"/>
    <lineage>
        <taxon>Eukaryota</taxon>
        <taxon>Fungi</taxon>
        <taxon>Dikarya</taxon>
        <taxon>Ascomycota</taxon>
        <taxon>Pezizomycotina</taxon>
        <taxon>Sordariomycetes</taxon>
        <taxon>Hypocreomycetidae</taxon>
        <taxon>Hypocreales</taxon>
        <taxon>Clavicipitaceae</taxon>
        <taxon>Claviceps</taxon>
    </lineage>
</organism>
<gene>
    <name evidence="5" type="ORF">E4U60_005110</name>
</gene>
<comment type="caution">
    <text evidence="5">The sequence shown here is derived from an EMBL/GenBank/DDBJ whole genome shotgun (WGS) entry which is preliminary data.</text>
</comment>
<dbReference type="Pfam" id="PF11022">
    <property type="entry name" value="ATP19"/>
    <property type="match status" value="1"/>
</dbReference>
<name>A0A9P7M815_9HYPO</name>
<dbReference type="EMBL" id="SRPO01000439">
    <property type="protein sequence ID" value="KAG5932581.1"/>
    <property type="molecule type" value="Genomic_DNA"/>
</dbReference>
<dbReference type="OrthoDB" id="2094445at2759"/>
<dbReference type="InterPro" id="IPR021278">
    <property type="entry name" value="ATP19"/>
</dbReference>
<keyword evidence="6" id="KW-1185">Reference proteome</keyword>
<evidence type="ECO:0000256" key="3">
    <source>
        <dbReference type="ARBA" id="ARBA00023136"/>
    </source>
</evidence>
<comment type="subcellular location">
    <subcellularLocation>
        <location evidence="1">Mitochondrion membrane</location>
    </subcellularLocation>
</comment>
<keyword evidence="4" id="KW-0812">Transmembrane</keyword>
<dbReference type="PANTHER" id="PTHR28074:SF1">
    <property type="entry name" value="ATP SYNTHASE SUBUNIT K, MITOCHONDRIAL"/>
    <property type="match status" value="1"/>
</dbReference>
<evidence type="ECO:0000256" key="2">
    <source>
        <dbReference type="ARBA" id="ARBA00023128"/>
    </source>
</evidence>
<evidence type="ECO:0000256" key="4">
    <source>
        <dbReference type="SAM" id="Phobius"/>
    </source>
</evidence>
<keyword evidence="4" id="KW-1133">Transmembrane helix</keyword>
<dbReference type="AlphaFoldDB" id="A0A9P7M815"/>
<keyword evidence="2" id="KW-0496">Mitochondrion</keyword>
<dbReference type="Proteomes" id="UP000706124">
    <property type="component" value="Unassembled WGS sequence"/>
</dbReference>
<feature type="transmembrane region" description="Helical" evidence="4">
    <location>
        <begin position="15"/>
        <end position="34"/>
    </location>
</feature>
<protein>
    <recommendedName>
        <fullName evidence="7">ATP synthase subunit K, mitochondrial</fullName>
    </recommendedName>
</protein>
<dbReference type="GO" id="GO:0015986">
    <property type="term" value="P:proton motive force-driven ATP synthesis"/>
    <property type="evidence" value="ECO:0007669"/>
    <property type="project" value="TreeGrafter"/>
</dbReference>
<evidence type="ECO:0008006" key="7">
    <source>
        <dbReference type="Google" id="ProtNLM"/>
    </source>
</evidence>
<proteinExistence type="predicted"/>
<dbReference type="GO" id="GO:0031966">
    <property type="term" value="C:mitochondrial membrane"/>
    <property type="evidence" value="ECO:0007669"/>
    <property type="project" value="UniProtKB-SubCell"/>
</dbReference>
<evidence type="ECO:0000313" key="5">
    <source>
        <dbReference type="EMBL" id="KAG5932581.1"/>
    </source>
</evidence>
<dbReference type="PANTHER" id="PTHR28074">
    <property type="entry name" value="ATP SYNTHASE SUBUNIT K, MITOCHONDRIAL"/>
    <property type="match status" value="1"/>
</dbReference>
<keyword evidence="3 4" id="KW-0472">Membrane</keyword>
<accession>A0A9P7M815</accession>
<sequence length="68" mass="7236">MAGIHTYTIAGRQVASHYLAMGVLGAMFGGGYWATSGPKKPATPPMNAASSEEAAFITKFMENQEKKQ</sequence>
<reference evidence="5 6" key="1">
    <citation type="journal article" date="2020" name="bioRxiv">
        <title>Whole genome comparisons of ergot fungi reveals the divergence and evolution of species within the genus Claviceps are the result of varying mechanisms driving genome evolution and host range expansion.</title>
        <authorList>
            <person name="Wyka S.A."/>
            <person name="Mondo S.J."/>
            <person name="Liu M."/>
            <person name="Dettman J."/>
            <person name="Nalam V."/>
            <person name="Broders K.D."/>
        </authorList>
    </citation>
    <scope>NUCLEOTIDE SEQUENCE [LARGE SCALE GENOMIC DNA]</scope>
    <source>
        <strain evidence="5 6">CCC 1485</strain>
    </source>
</reference>
<evidence type="ECO:0000256" key="1">
    <source>
        <dbReference type="ARBA" id="ARBA00004325"/>
    </source>
</evidence>
<evidence type="ECO:0000313" key="6">
    <source>
        <dbReference type="Proteomes" id="UP000706124"/>
    </source>
</evidence>